<name>J3N5W6_ORYBR</name>
<dbReference type="Gramene" id="OB11G12020.1">
    <property type="protein sequence ID" value="OB11G12020.1"/>
    <property type="gene ID" value="OB11G12020"/>
</dbReference>
<dbReference type="AlphaFoldDB" id="J3N5W6"/>
<dbReference type="HOGENOM" id="CLU_2392412_0_0_1"/>
<dbReference type="STRING" id="4533.J3N5W6"/>
<protein>
    <recommendedName>
        <fullName evidence="3">Cytochrome P450</fullName>
    </recommendedName>
</protein>
<dbReference type="OMA" id="CAIPILA"/>
<proteinExistence type="predicted"/>
<dbReference type="eggNOG" id="KOG0157">
    <property type="taxonomic scope" value="Eukaryota"/>
</dbReference>
<evidence type="ECO:0000313" key="2">
    <source>
        <dbReference type="Proteomes" id="UP000006038"/>
    </source>
</evidence>
<dbReference type="Proteomes" id="UP000006038">
    <property type="component" value="Chromosome 11"/>
</dbReference>
<evidence type="ECO:0008006" key="3">
    <source>
        <dbReference type="Google" id="ProtNLM"/>
    </source>
</evidence>
<reference evidence="1" key="1">
    <citation type="journal article" date="2013" name="Nat. Commun.">
        <title>Whole-genome sequencing of Oryza brachyantha reveals mechanisms underlying Oryza genome evolution.</title>
        <authorList>
            <person name="Chen J."/>
            <person name="Huang Q."/>
            <person name="Gao D."/>
            <person name="Wang J."/>
            <person name="Lang Y."/>
            <person name="Liu T."/>
            <person name="Li B."/>
            <person name="Bai Z."/>
            <person name="Luis Goicoechea J."/>
            <person name="Liang C."/>
            <person name="Chen C."/>
            <person name="Zhang W."/>
            <person name="Sun S."/>
            <person name="Liao Y."/>
            <person name="Zhang X."/>
            <person name="Yang L."/>
            <person name="Song C."/>
            <person name="Wang M."/>
            <person name="Shi J."/>
            <person name="Liu G."/>
            <person name="Liu J."/>
            <person name="Zhou H."/>
            <person name="Zhou W."/>
            <person name="Yu Q."/>
            <person name="An N."/>
            <person name="Chen Y."/>
            <person name="Cai Q."/>
            <person name="Wang B."/>
            <person name="Liu B."/>
            <person name="Min J."/>
            <person name="Huang Y."/>
            <person name="Wu H."/>
            <person name="Li Z."/>
            <person name="Zhang Y."/>
            <person name="Yin Y."/>
            <person name="Song W."/>
            <person name="Jiang J."/>
            <person name="Jackson S.A."/>
            <person name="Wing R.A."/>
            <person name="Wang J."/>
            <person name="Chen M."/>
        </authorList>
    </citation>
    <scope>NUCLEOTIDE SEQUENCE [LARGE SCALE GENOMIC DNA]</scope>
    <source>
        <strain evidence="1">cv. IRGC 101232</strain>
    </source>
</reference>
<organism evidence="1">
    <name type="scientific">Oryza brachyantha</name>
    <name type="common">malo sina</name>
    <dbReference type="NCBI Taxonomy" id="4533"/>
    <lineage>
        <taxon>Eukaryota</taxon>
        <taxon>Viridiplantae</taxon>
        <taxon>Streptophyta</taxon>
        <taxon>Embryophyta</taxon>
        <taxon>Tracheophyta</taxon>
        <taxon>Spermatophyta</taxon>
        <taxon>Magnoliopsida</taxon>
        <taxon>Liliopsida</taxon>
        <taxon>Poales</taxon>
        <taxon>Poaceae</taxon>
        <taxon>BOP clade</taxon>
        <taxon>Oryzoideae</taxon>
        <taxon>Oryzeae</taxon>
        <taxon>Oryzinae</taxon>
        <taxon>Oryza</taxon>
    </lineage>
</organism>
<dbReference type="EnsemblPlants" id="OB11G12020.1">
    <property type="protein sequence ID" value="OB11G12020.1"/>
    <property type="gene ID" value="OB11G12020"/>
</dbReference>
<accession>J3N5W6</accession>
<reference evidence="1" key="2">
    <citation type="submission" date="2013-04" db="UniProtKB">
        <authorList>
            <consortium name="EnsemblPlants"/>
        </authorList>
    </citation>
    <scope>IDENTIFICATION</scope>
</reference>
<sequence length="94" mass="10807">MAMDSYYYSMLFLLPPMLYMSYHLTRTLAEKKPTTHGLKAHPLLGHLPAFVRNSHRFLDWTTELIVGSPEMRMGFWIPGMRTGIITGNPADVEH</sequence>
<keyword evidence="2" id="KW-1185">Reference proteome</keyword>
<evidence type="ECO:0000313" key="1">
    <source>
        <dbReference type="EnsemblPlants" id="OB11G12020.1"/>
    </source>
</evidence>